<organism evidence="1">
    <name type="scientific">Leptolyngbya boryana CZ1</name>
    <dbReference type="NCBI Taxonomy" id="3060204"/>
    <lineage>
        <taxon>Bacteria</taxon>
        <taxon>Bacillati</taxon>
        <taxon>Cyanobacteriota</taxon>
        <taxon>Cyanophyceae</taxon>
        <taxon>Leptolyngbyales</taxon>
        <taxon>Leptolyngbyaceae</taxon>
        <taxon>Leptolyngbya group</taxon>
        <taxon>Leptolyngbya</taxon>
    </lineage>
</organism>
<dbReference type="AlphaFoldDB" id="A0AA96WZ47"/>
<reference evidence="1" key="1">
    <citation type="journal article" date="2023" name="Plants (Basel)">
        <title>Genomic Analysis of Leptolyngbya boryana CZ1 Reveals Efficient Carbon Fixation Modules.</title>
        <authorList>
            <person name="Bai X."/>
            <person name="Wang H."/>
            <person name="Cheng W."/>
            <person name="Wang J."/>
            <person name="Ma M."/>
            <person name="Hu H."/>
            <person name="Song Z."/>
            <person name="Ma H."/>
            <person name="Fan Y."/>
            <person name="Du C."/>
            <person name="Xu J."/>
        </authorList>
    </citation>
    <scope>NUCLEOTIDE SEQUENCE</scope>
    <source>
        <strain evidence="1">CZ1</strain>
    </source>
</reference>
<dbReference type="EMBL" id="CP130144">
    <property type="protein sequence ID" value="WNZ47987.1"/>
    <property type="molecule type" value="Genomic_DNA"/>
</dbReference>
<accession>A0AA96WZ47</accession>
<proteinExistence type="predicted"/>
<dbReference type="RefSeq" id="WP_017290254.1">
    <property type="nucleotide sequence ID" value="NZ_CP130144.1"/>
</dbReference>
<protein>
    <submittedName>
        <fullName evidence="1">Uncharacterized protein</fullName>
    </submittedName>
</protein>
<sequence>MTTILQGGSEHPPVVYFPVLSQILLEPVNAEIQSARTAVRNDV</sequence>
<reference evidence="1" key="2">
    <citation type="submission" date="2023-07" db="EMBL/GenBank/DDBJ databases">
        <authorList>
            <person name="Bai X.-H."/>
            <person name="Wang H.-H."/>
            <person name="Wang J."/>
            <person name="Ma M.-Y."/>
            <person name="Hu H.-H."/>
            <person name="Song Z.-L."/>
            <person name="Ma H.-G."/>
            <person name="Fan Y."/>
            <person name="Du C.-Y."/>
            <person name="Xu J.-C."/>
        </authorList>
    </citation>
    <scope>NUCLEOTIDE SEQUENCE</scope>
    <source>
        <strain evidence="1">CZ1</strain>
    </source>
</reference>
<gene>
    <name evidence="1" type="ORF">Q2T42_09095</name>
</gene>
<name>A0AA96WZ47_LEPBY</name>
<evidence type="ECO:0000313" key="1">
    <source>
        <dbReference type="EMBL" id="WNZ47987.1"/>
    </source>
</evidence>